<evidence type="ECO:0000256" key="3">
    <source>
        <dbReference type="ARBA" id="ARBA00022833"/>
    </source>
</evidence>
<gene>
    <name evidence="7" type="ORF">BU23DRAFT_551631</name>
</gene>
<dbReference type="Proteomes" id="UP000800036">
    <property type="component" value="Unassembled WGS sequence"/>
</dbReference>
<accession>A0A6A5VMA5</accession>
<dbReference type="PROSITE" id="PS51891">
    <property type="entry name" value="CENP_V_GFA"/>
    <property type="match status" value="1"/>
</dbReference>
<name>A0A6A5VMA5_9PLEO</name>
<dbReference type="InterPro" id="IPR011057">
    <property type="entry name" value="Mss4-like_sf"/>
</dbReference>
<proteinExistence type="inferred from homology"/>
<sequence length="387" mass="42990">MASAEDLVTLTANCLCKANLFTTQVPKSKFPLEGWACHCDSCRHVTGALYTLDTPWPEPRANVDVSGLKTYNFSPKYDILFCPTCSTPMFFAHTAELEHKLGVFTGTLKNDPTDLVKITNHIFVGDTKDGGASMWLRKPNTDGNEAQRYKARDKDERGAPAEPIPYDWPPSHSMTGFEAKTNSPIPIKCKCKGVNLVWQPGTYDGKKVSELPWFVDPSTHKALAGFCACESCRLTGGCDVWNWGFAELKDISYATTQSSFPSSSTDLKALVDAKDPSLGTLAYYASSPDVQRFFCNHCSATIFYASDDRTFMVDIALGVLEAQDGARAEGVFSWAYGAAISHIKENEGGWRYELFQRVTKEGEEWRISRGYPKNWRILARERAATKS</sequence>
<dbReference type="EMBL" id="ML976667">
    <property type="protein sequence ID" value="KAF1976136.1"/>
    <property type="molecule type" value="Genomic_DNA"/>
</dbReference>
<dbReference type="PANTHER" id="PTHR33337:SF31">
    <property type="entry name" value="DUF636 DOMAIN PROTEIN (AFU_ORTHOLOGUE AFUA_2G12650)"/>
    <property type="match status" value="1"/>
</dbReference>
<dbReference type="InterPro" id="IPR006913">
    <property type="entry name" value="CENP-V/GFA"/>
</dbReference>
<comment type="similarity">
    <text evidence="1">Belongs to the Gfa family.</text>
</comment>
<feature type="domain" description="CENP-V/GFA" evidence="6">
    <location>
        <begin position="10"/>
        <end position="136"/>
    </location>
</feature>
<feature type="compositionally biased region" description="Basic and acidic residues" evidence="5">
    <location>
        <begin position="145"/>
        <end position="159"/>
    </location>
</feature>
<keyword evidence="4" id="KW-0456">Lyase</keyword>
<dbReference type="Pfam" id="PF04828">
    <property type="entry name" value="GFA"/>
    <property type="match status" value="1"/>
</dbReference>
<dbReference type="PANTHER" id="PTHR33337">
    <property type="entry name" value="GFA DOMAIN-CONTAINING PROTEIN"/>
    <property type="match status" value="1"/>
</dbReference>
<evidence type="ECO:0000313" key="8">
    <source>
        <dbReference type="Proteomes" id="UP000800036"/>
    </source>
</evidence>
<reference evidence="7" key="1">
    <citation type="journal article" date="2020" name="Stud. Mycol.">
        <title>101 Dothideomycetes genomes: a test case for predicting lifestyles and emergence of pathogens.</title>
        <authorList>
            <person name="Haridas S."/>
            <person name="Albert R."/>
            <person name="Binder M."/>
            <person name="Bloem J."/>
            <person name="Labutti K."/>
            <person name="Salamov A."/>
            <person name="Andreopoulos B."/>
            <person name="Baker S."/>
            <person name="Barry K."/>
            <person name="Bills G."/>
            <person name="Bluhm B."/>
            <person name="Cannon C."/>
            <person name="Castanera R."/>
            <person name="Culley D."/>
            <person name="Daum C."/>
            <person name="Ezra D."/>
            <person name="Gonzalez J."/>
            <person name="Henrissat B."/>
            <person name="Kuo A."/>
            <person name="Liang C."/>
            <person name="Lipzen A."/>
            <person name="Lutzoni F."/>
            <person name="Magnuson J."/>
            <person name="Mondo S."/>
            <person name="Nolan M."/>
            <person name="Ohm R."/>
            <person name="Pangilinan J."/>
            <person name="Park H.-J."/>
            <person name="Ramirez L."/>
            <person name="Alfaro M."/>
            <person name="Sun H."/>
            <person name="Tritt A."/>
            <person name="Yoshinaga Y."/>
            <person name="Zwiers L.-H."/>
            <person name="Turgeon B."/>
            <person name="Goodwin S."/>
            <person name="Spatafora J."/>
            <person name="Crous P."/>
            <person name="Grigoriev I."/>
        </authorList>
    </citation>
    <scope>NUCLEOTIDE SEQUENCE</scope>
    <source>
        <strain evidence="7">CBS 107.79</strain>
    </source>
</reference>
<keyword evidence="2" id="KW-0479">Metal-binding</keyword>
<evidence type="ECO:0000259" key="6">
    <source>
        <dbReference type="PROSITE" id="PS51891"/>
    </source>
</evidence>
<evidence type="ECO:0000256" key="2">
    <source>
        <dbReference type="ARBA" id="ARBA00022723"/>
    </source>
</evidence>
<dbReference type="AlphaFoldDB" id="A0A6A5VMA5"/>
<dbReference type="GO" id="GO:0046872">
    <property type="term" value="F:metal ion binding"/>
    <property type="evidence" value="ECO:0007669"/>
    <property type="project" value="UniProtKB-KW"/>
</dbReference>
<evidence type="ECO:0000256" key="1">
    <source>
        <dbReference type="ARBA" id="ARBA00005495"/>
    </source>
</evidence>
<evidence type="ECO:0000256" key="5">
    <source>
        <dbReference type="SAM" id="MobiDB-lite"/>
    </source>
</evidence>
<dbReference type="GO" id="GO:0016846">
    <property type="term" value="F:carbon-sulfur lyase activity"/>
    <property type="evidence" value="ECO:0007669"/>
    <property type="project" value="InterPro"/>
</dbReference>
<keyword evidence="3" id="KW-0862">Zinc</keyword>
<dbReference type="SUPFAM" id="SSF51316">
    <property type="entry name" value="Mss4-like"/>
    <property type="match status" value="2"/>
</dbReference>
<keyword evidence="8" id="KW-1185">Reference proteome</keyword>
<evidence type="ECO:0000256" key="4">
    <source>
        <dbReference type="ARBA" id="ARBA00023239"/>
    </source>
</evidence>
<feature type="region of interest" description="Disordered" evidence="5">
    <location>
        <begin position="134"/>
        <end position="165"/>
    </location>
</feature>
<evidence type="ECO:0000313" key="7">
    <source>
        <dbReference type="EMBL" id="KAF1976136.1"/>
    </source>
</evidence>
<organism evidence="7 8">
    <name type="scientific">Bimuria novae-zelandiae CBS 107.79</name>
    <dbReference type="NCBI Taxonomy" id="1447943"/>
    <lineage>
        <taxon>Eukaryota</taxon>
        <taxon>Fungi</taxon>
        <taxon>Dikarya</taxon>
        <taxon>Ascomycota</taxon>
        <taxon>Pezizomycotina</taxon>
        <taxon>Dothideomycetes</taxon>
        <taxon>Pleosporomycetidae</taxon>
        <taxon>Pleosporales</taxon>
        <taxon>Massarineae</taxon>
        <taxon>Didymosphaeriaceae</taxon>
        <taxon>Bimuria</taxon>
    </lineage>
</organism>
<protein>
    <recommendedName>
        <fullName evidence="6">CENP-V/GFA domain-containing protein</fullName>
    </recommendedName>
</protein>
<dbReference type="OrthoDB" id="5422068at2759"/>
<dbReference type="Gene3D" id="3.90.1590.10">
    <property type="entry name" value="glutathione-dependent formaldehyde- activating enzyme (gfa)"/>
    <property type="match status" value="2"/>
</dbReference>